<evidence type="ECO:0000313" key="3">
    <source>
        <dbReference type="Proteomes" id="UP000436483"/>
    </source>
</evidence>
<organism evidence="2 3">
    <name type="scientific">Microvirga makkahensis</name>
    <dbReference type="NCBI Taxonomy" id="1128670"/>
    <lineage>
        <taxon>Bacteria</taxon>
        <taxon>Pseudomonadati</taxon>
        <taxon>Pseudomonadota</taxon>
        <taxon>Alphaproteobacteria</taxon>
        <taxon>Hyphomicrobiales</taxon>
        <taxon>Methylobacteriaceae</taxon>
        <taxon>Microvirga</taxon>
    </lineage>
</organism>
<dbReference type="EMBL" id="WURB01000003">
    <property type="protein sequence ID" value="MXQ10970.1"/>
    <property type="molecule type" value="Genomic_DNA"/>
</dbReference>
<reference evidence="2 3" key="1">
    <citation type="submission" date="2019-12" db="EMBL/GenBank/DDBJ databases">
        <authorList>
            <person name="Yuan C.-G."/>
        </authorList>
    </citation>
    <scope>NUCLEOTIDE SEQUENCE [LARGE SCALE GENOMIC DNA]</scope>
    <source>
        <strain evidence="2 3">KCTC 23863</strain>
    </source>
</reference>
<evidence type="ECO:0000313" key="2">
    <source>
        <dbReference type="EMBL" id="MXQ10970.1"/>
    </source>
</evidence>
<dbReference type="GO" id="GO:0016787">
    <property type="term" value="F:hydrolase activity"/>
    <property type="evidence" value="ECO:0007669"/>
    <property type="project" value="UniProtKB-KW"/>
</dbReference>
<dbReference type="PANTHER" id="PTHR43689">
    <property type="entry name" value="HYDROLASE"/>
    <property type="match status" value="1"/>
</dbReference>
<dbReference type="InterPro" id="IPR000073">
    <property type="entry name" value="AB_hydrolase_1"/>
</dbReference>
<dbReference type="Pfam" id="PF12697">
    <property type="entry name" value="Abhydrolase_6"/>
    <property type="match status" value="1"/>
</dbReference>
<dbReference type="AlphaFoldDB" id="A0A7X3SN80"/>
<dbReference type="InterPro" id="IPR029058">
    <property type="entry name" value="AB_hydrolase_fold"/>
</dbReference>
<proteinExistence type="predicted"/>
<protein>
    <submittedName>
        <fullName evidence="2">Alpha/beta fold hydrolase</fullName>
    </submittedName>
</protein>
<dbReference type="Gene3D" id="3.40.50.1820">
    <property type="entry name" value="alpha/beta hydrolase"/>
    <property type="match status" value="1"/>
</dbReference>
<evidence type="ECO:0000259" key="1">
    <source>
        <dbReference type="Pfam" id="PF12697"/>
    </source>
</evidence>
<accession>A0A7X3SN80</accession>
<feature type="domain" description="AB hydrolase-1" evidence="1">
    <location>
        <begin position="57"/>
        <end position="276"/>
    </location>
</feature>
<sequence length="291" mass="32039">MIGPRRSPSCSPWRAFPAIIGSERLAVRSSDHWIGTASGKLFAKVWAPATQRGTAAIVLLHDSLGCVELWRDFPERLASATRRIVVAYDRLGFGSSDPYPGFLPTSFIRDEATDYIPLLREQLDLGALIPFGHSVGGGMAVATAAHLPDICAALVTESAQAFVEDRTLAGIPIAKAAFQEPGQFERLERYHGDKARWVLDAWTETWLAPSFAHWNLDEALNQVRCPTLALHGDQDEYGSERHPERIARLTPGPADPVILSGCGHVPHREQPERVLREVTLFLKGSFTETGR</sequence>
<gene>
    <name evidence="2" type="ORF">GR328_05795</name>
</gene>
<dbReference type="Proteomes" id="UP000436483">
    <property type="component" value="Unassembled WGS sequence"/>
</dbReference>
<comment type="caution">
    <text evidence="2">The sequence shown here is derived from an EMBL/GenBank/DDBJ whole genome shotgun (WGS) entry which is preliminary data.</text>
</comment>
<keyword evidence="2" id="KW-0378">Hydrolase</keyword>
<dbReference type="SUPFAM" id="SSF53474">
    <property type="entry name" value="alpha/beta-Hydrolases"/>
    <property type="match status" value="1"/>
</dbReference>
<name>A0A7X3SN80_9HYPH</name>
<dbReference type="PANTHER" id="PTHR43689:SF8">
    <property type="entry name" value="ALPHA_BETA-HYDROLASES SUPERFAMILY PROTEIN"/>
    <property type="match status" value="1"/>
</dbReference>
<dbReference type="OrthoDB" id="9779853at2"/>
<keyword evidence="3" id="KW-1185">Reference proteome</keyword>
<reference evidence="2 3" key="2">
    <citation type="submission" date="2020-01" db="EMBL/GenBank/DDBJ databases">
        <title>Microvirga sp. nov., an arsenate reduction bacterium isolated from Tibet hotspring sediments.</title>
        <authorList>
            <person name="Xian W.-D."/>
            <person name="Li W.-J."/>
        </authorList>
    </citation>
    <scope>NUCLEOTIDE SEQUENCE [LARGE SCALE GENOMIC DNA]</scope>
    <source>
        <strain evidence="2 3">KCTC 23863</strain>
    </source>
</reference>